<feature type="domain" description="Longin" evidence="5">
    <location>
        <begin position="7"/>
        <end position="119"/>
    </location>
</feature>
<keyword evidence="4" id="KW-1133">Transmembrane helix</keyword>
<dbReference type="InterPro" id="IPR011012">
    <property type="entry name" value="Longin-like_dom_sf"/>
</dbReference>
<keyword evidence="4" id="KW-0812">Transmembrane</keyword>
<dbReference type="OrthoDB" id="1918034at2759"/>
<dbReference type="Proteomes" id="UP000655225">
    <property type="component" value="Unassembled WGS sequence"/>
</dbReference>
<protein>
    <recommendedName>
        <fullName evidence="5">Longin domain-containing protein</fullName>
    </recommendedName>
</protein>
<evidence type="ECO:0000256" key="2">
    <source>
        <dbReference type="ARBA" id="ARBA00008025"/>
    </source>
</evidence>
<dbReference type="PANTHER" id="PTHR47461">
    <property type="entry name" value="PHYTOLONGIN PHYL1.2"/>
    <property type="match status" value="1"/>
</dbReference>
<evidence type="ECO:0000256" key="4">
    <source>
        <dbReference type="SAM" id="Phobius"/>
    </source>
</evidence>
<dbReference type="InterPro" id="IPR044783">
    <property type="entry name" value="PHYL"/>
</dbReference>
<dbReference type="PANTHER" id="PTHR47461:SF3">
    <property type="entry name" value="PHYTOLONGIN PHYL2.2"/>
    <property type="match status" value="1"/>
</dbReference>
<dbReference type="InterPro" id="IPR010908">
    <property type="entry name" value="Longin_dom"/>
</dbReference>
<keyword evidence="3 4" id="KW-0472">Membrane</keyword>
<sequence>MFNLPNLILYACVSKGTTVLTELSSGDGDLETLALQCLENTPPFHAMLSHTVRKRTYNILMEDHFVYFAIHDEDLGKPQGFWFLERLKDAFTKILKSKPFNDLDNLASHCFHEEFSPVFRTERMLYQLKAKKKLSKEMNGGSKDIPMENKVDVSDDASLSRELSMSSQKNGFCIGNEGCQESQEIWWQRVRTLFLLDLFICIALFSVWLLICRGFKCING</sequence>
<comment type="similarity">
    <text evidence="2">Belongs to the synaptobrevin family.</text>
</comment>
<dbReference type="EMBL" id="JABCRI010000001">
    <property type="protein sequence ID" value="KAF8413338.1"/>
    <property type="molecule type" value="Genomic_DNA"/>
</dbReference>
<dbReference type="SUPFAM" id="SSF64356">
    <property type="entry name" value="SNARE-like"/>
    <property type="match status" value="1"/>
</dbReference>
<gene>
    <name evidence="6" type="ORF">HHK36_001317</name>
</gene>
<accession>A0A835DR24</accession>
<dbReference type="AlphaFoldDB" id="A0A835DR24"/>
<dbReference type="GO" id="GO:0016020">
    <property type="term" value="C:membrane"/>
    <property type="evidence" value="ECO:0007669"/>
    <property type="project" value="UniProtKB-SubCell"/>
</dbReference>
<comment type="caution">
    <text evidence="6">The sequence shown here is derived from an EMBL/GenBank/DDBJ whole genome shotgun (WGS) entry which is preliminary data.</text>
</comment>
<evidence type="ECO:0000313" key="7">
    <source>
        <dbReference type="Proteomes" id="UP000655225"/>
    </source>
</evidence>
<feature type="transmembrane region" description="Helical" evidence="4">
    <location>
        <begin position="193"/>
        <end position="211"/>
    </location>
</feature>
<keyword evidence="7" id="KW-1185">Reference proteome</keyword>
<evidence type="ECO:0000256" key="1">
    <source>
        <dbReference type="ARBA" id="ARBA00004370"/>
    </source>
</evidence>
<evidence type="ECO:0000259" key="5">
    <source>
        <dbReference type="PROSITE" id="PS50859"/>
    </source>
</evidence>
<comment type="subcellular location">
    <subcellularLocation>
        <location evidence="1">Membrane</location>
    </subcellularLocation>
</comment>
<organism evidence="6 7">
    <name type="scientific">Tetracentron sinense</name>
    <name type="common">Spur-leaf</name>
    <dbReference type="NCBI Taxonomy" id="13715"/>
    <lineage>
        <taxon>Eukaryota</taxon>
        <taxon>Viridiplantae</taxon>
        <taxon>Streptophyta</taxon>
        <taxon>Embryophyta</taxon>
        <taxon>Tracheophyta</taxon>
        <taxon>Spermatophyta</taxon>
        <taxon>Magnoliopsida</taxon>
        <taxon>Trochodendrales</taxon>
        <taxon>Trochodendraceae</taxon>
        <taxon>Tetracentron</taxon>
    </lineage>
</organism>
<reference evidence="6 7" key="1">
    <citation type="submission" date="2020-04" db="EMBL/GenBank/DDBJ databases">
        <title>Plant Genome Project.</title>
        <authorList>
            <person name="Zhang R.-G."/>
        </authorList>
    </citation>
    <scope>NUCLEOTIDE SEQUENCE [LARGE SCALE GENOMIC DNA]</scope>
    <source>
        <strain evidence="6">YNK0</strain>
        <tissue evidence="6">Leaf</tissue>
    </source>
</reference>
<dbReference type="Gene3D" id="3.30.450.50">
    <property type="entry name" value="Longin domain"/>
    <property type="match status" value="1"/>
</dbReference>
<dbReference type="CDD" id="cd14824">
    <property type="entry name" value="Longin"/>
    <property type="match status" value="1"/>
</dbReference>
<evidence type="ECO:0000256" key="3">
    <source>
        <dbReference type="ARBA" id="ARBA00023136"/>
    </source>
</evidence>
<dbReference type="OMA" id="QKAKQVW"/>
<name>A0A835DR24_TETSI</name>
<dbReference type="PROSITE" id="PS50859">
    <property type="entry name" value="LONGIN"/>
    <property type="match status" value="1"/>
</dbReference>
<dbReference type="SMART" id="SM01270">
    <property type="entry name" value="Longin"/>
    <property type="match status" value="1"/>
</dbReference>
<evidence type="ECO:0000313" key="6">
    <source>
        <dbReference type="EMBL" id="KAF8413338.1"/>
    </source>
</evidence>
<proteinExistence type="inferred from homology"/>